<dbReference type="Pfam" id="PF24681">
    <property type="entry name" value="Kelch_KLHDC2_KLHL20_DRC7"/>
    <property type="match status" value="1"/>
</dbReference>
<gene>
    <name evidence="2" type="ORF">RMAR1173_LOCUS13289</name>
</gene>
<feature type="compositionally biased region" description="Acidic residues" evidence="1">
    <location>
        <begin position="319"/>
        <end position="331"/>
    </location>
</feature>
<proteinExistence type="predicted"/>
<feature type="compositionally biased region" description="Acidic residues" evidence="1">
    <location>
        <begin position="339"/>
        <end position="349"/>
    </location>
</feature>
<dbReference type="InterPro" id="IPR015915">
    <property type="entry name" value="Kelch-typ_b-propeller"/>
</dbReference>
<evidence type="ECO:0000256" key="1">
    <source>
        <dbReference type="SAM" id="MobiDB-lite"/>
    </source>
</evidence>
<sequence length="400" mass="42330">MSDLGTGQQISSIIPRCPPTFASIQRERYGHSAVAWGNRMVLFGGVTAGGFCTADLMAVHVQAPAASGPSSLEGLVLDWDGAFDTPRAHSPPSRQAHSAVLRMVDLGADSHDAEMVVFGGATGSEADPLAQCLDDLWVLSMHLGQWVQPETNGSAPSARCGHSATMVNASTMALFGGQYARATSKGQGDMEVLLLSEVWLLHFDTSASPTNGRGCHTWVALQVAGLPPRAFHAAAAAPLSPTTTAMWISGGLQPPTYRGGSARPEDGVDLVTVVFTSDGESELDKFMAAKAQAQALPGSRPADFSPKLWRASLEQEVNPSDEEEPEEEDDGTSSWDRDTGDDEDEEDIPGDFLMHLSKLRVEEGDEAGAAGDEGGDFQDHELQSIITRLQAVVSTAPSED</sequence>
<dbReference type="PANTHER" id="PTHR23244:SF471">
    <property type="entry name" value="GUANINE NUCLEOTIDE-BINDING PROTEIN SUBUNIT BETA 1-RELATED"/>
    <property type="match status" value="1"/>
</dbReference>
<dbReference type="EMBL" id="HBHJ01020052">
    <property type="protein sequence ID" value="CAD9695808.1"/>
    <property type="molecule type" value="Transcribed_RNA"/>
</dbReference>
<organism evidence="2">
    <name type="scientific">Rhizochromulina marina</name>
    <dbReference type="NCBI Taxonomy" id="1034831"/>
    <lineage>
        <taxon>Eukaryota</taxon>
        <taxon>Sar</taxon>
        <taxon>Stramenopiles</taxon>
        <taxon>Ochrophyta</taxon>
        <taxon>Dictyochophyceae</taxon>
        <taxon>Rhizochromulinales</taxon>
        <taxon>Rhizochromulina</taxon>
    </lineage>
</organism>
<protein>
    <submittedName>
        <fullName evidence="2">Uncharacterized protein</fullName>
    </submittedName>
</protein>
<reference evidence="2" key="1">
    <citation type="submission" date="2021-01" db="EMBL/GenBank/DDBJ databases">
        <authorList>
            <person name="Corre E."/>
            <person name="Pelletier E."/>
            <person name="Niang G."/>
            <person name="Scheremetjew M."/>
            <person name="Finn R."/>
            <person name="Kale V."/>
            <person name="Holt S."/>
            <person name="Cochrane G."/>
            <person name="Meng A."/>
            <person name="Brown T."/>
            <person name="Cohen L."/>
        </authorList>
    </citation>
    <scope>NUCLEOTIDE SEQUENCE</scope>
    <source>
        <strain evidence="2">CCMP1243</strain>
    </source>
</reference>
<dbReference type="InterPro" id="IPR011043">
    <property type="entry name" value="Gal_Oxase/kelch_b-propeller"/>
</dbReference>
<dbReference type="AlphaFoldDB" id="A0A7S2WM00"/>
<name>A0A7S2WM00_9STRA</name>
<evidence type="ECO:0000313" key="2">
    <source>
        <dbReference type="EMBL" id="CAD9695808.1"/>
    </source>
</evidence>
<dbReference type="Gene3D" id="2.120.10.80">
    <property type="entry name" value="Kelch-type beta propeller"/>
    <property type="match status" value="1"/>
</dbReference>
<dbReference type="SUPFAM" id="SSF50965">
    <property type="entry name" value="Galactose oxidase, central domain"/>
    <property type="match status" value="1"/>
</dbReference>
<accession>A0A7S2WM00</accession>
<dbReference type="PANTHER" id="PTHR23244">
    <property type="entry name" value="KELCH REPEAT DOMAIN"/>
    <property type="match status" value="1"/>
</dbReference>
<feature type="region of interest" description="Disordered" evidence="1">
    <location>
        <begin position="313"/>
        <end position="381"/>
    </location>
</feature>